<evidence type="ECO:0000256" key="1">
    <source>
        <dbReference type="ARBA" id="ARBA00002213"/>
    </source>
</evidence>
<proteinExistence type="inferred from homology"/>
<dbReference type="PANTHER" id="PTHR14320:SF2">
    <property type="entry name" value="COILED-COIL DOMAIN-CONTAINING PROTEIN 181"/>
    <property type="match status" value="1"/>
</dbReference>
<gene>
    <name evidence="15" type="ORF">PBY51_024564</name>
</gene>
<evidence type="ECO:0000256" key="6">
    <source>
        <dbReference type="ARBA" id="ARBA00022490"/>
    </source>
</evidence>
<dbReference type="EMBL" id="JAUZQC010000006">
    <property type="protein sequence ID" value="KAK5869881.1"/>
    <property type="molecule type" value="Genomic_DNA"/>
</dbReference>
<keyword evidence="7" id="KW-0493">Microtubule</keyword>
<dbReference type="AlphaFoldDB" id="A0AAN7XTP1"/>
<comment type="subcellular location">
    <subcellularLocation>
        <location evidence="2">Cell projection</location>
        <location evidence="2">Cilium</location>
        <location evidence="2">Flagellum</location>
    </subcellularLocation>
    <subcellularLocation>
        <location evidence="3">Cytoplasm</location>
        <location evidence="3">Cytoskeleton</location>
    </subcellularLocation>
</comment>
<keyword evidence="11" id="KW-0206">Cytoskeleton</keyword>
<feature type="region of interest" description="Disordered" evidence="14">
    <location>
        <begin position="47"/>
        <end position="80"/>
    </location>
</feature>
<sequence>MSGVVCTKSQEEYEDDFEKDLDWLISEESRSEGQGPDFKDIEAEIDKELEEDEKQKRKKRKPRSLRGEERQKIRGVERRG</sequence>
<dbReference type="GO" id="GO:0005874">
    <property type="term" value="C:microtubule"/>
    <property type="evidence" value="ECO:0007669"/>
    <property type="project" value="UniProtKB-KW"/>
</dbReference>
<evidence type="ECO:0000256" key="9">
    <source>
        <dbReference type="ARBA" id="ARBA00023054"/>
    </source>
</evidence>
<evidence type="ECO:0000256" key="2">
    <source>
        <dbReference type="ARBA" id="ARBA00004230"/>
    </source>
</evidence>
<protein>
    <recommendedName>
        <fullName evidence="5">Coiled-coil domain-containing protein 181</fullName>
    </recommendedName>
</protein>
<comment type="similarity">
    <text evidence="4">Belongs to the CCDC181 family.</text>
</comment>
<evidence type="ECO:0000256" key="14">
    <source>
        <dbReference type="SAM" id="MobiDB-lite"/>
    </source>
</evidence>
<keyword evidence="10" id="KW-0969">Cilium</keyword>
<evidence type="ECO:0000256" key="12">
    <source>
        <dbReference type="ARBA" id="ARBA00023273"/>
    </source>
</evidence>
<dbReference type="InterPro" id="IPR026687">
    <property type="entry name" value="CCDC181"/>
</dbReference>
<evidence type="ECO:0000256" key="13">
    <source>
        <dbReference type="ARBA" id="ARBA00047162"/>
    </source>
</evidence>
<dbReference type="PANTHER" id="PTHR14320">
    <property type="entry name" value="COILED-COIL DOMAIN-CONTAINING PROTEIN 181"/>
    <property type="match status" value="1"/>
</dbReference>
<dbReference type="Proteomes" id="UP001346869">
    <property type="component" value="Unassembled WGS sequence"/>
</dbReference>
<evidence type="ECO:0000313" key="15">
    <source>
        <dbReference type="EMBL" id="KAK5869881.1"/>
    </source>
</evidence>
<keyword evidence="12" id="KW-0966">Cell projection</keyword>
<evidence type="ECO:0000256" key="8">
    <source>
        <dbReference type="ARBA" id="ARBA00022846"/>
    </source>
</evidence>
<evidence type="ECO:0000256" key="7">
    <source>
        <dbReference type="ARBA" id="ARBA00022701"/>
    </source>
</evidence>
<keyword evidence="8" id="KW-0282">Flagellum</keyword>
<keyword evidence="9" id="KW-0175">Coiled coil</keyword>
<feature type="compositionally biased region" description="Basic and acidic residues" evidence="14">
    <location>
        <begin position="65"/>
        <end position="80"/>
    </location>
</feature>
<evidence type="ECO:0000256" key="4">
    <source>
        <dbReference type="ARBA" id="ARBA00005737"/>
    </source>
</evidence>
<evidence type="ECO:0000256" key="3">
    <source>
        <dbReference type="ARBA" id="ARBA00004245"/>
    </source>
</evidence>
<evidence type="ECO:0000256" key="5">
    <source>
        <dbReference type="ARBA" id="ARBA00022306"/>
    </source>
</evidence>
<dbReference type="GO" id="GO:0031514">
    <property type="term" value="C:motile cilium"/>
    <property type="evidence" value="ECO:0007669"/>
    <property type="project" value="UniProtKB-SubCell"/>
</dbReference>
<organism evidence="15 16">
    <name type="scientific">Eleginops maclovinus</name>
    <name type="common">Patagonian blennie</name>
    <name type="synonym">Eleginus maclovinus</name>
    <dbReference type="NCBI Taxonomy" id="56733"/>
    <lineage>
        <taxon>Eukaryota</taxon>
        <taxon>Metazoa</taxon>
        <taxon>Chordata</taxon>
        <taxon>Craniata</taxon>
        <taxon>Vertebrata</taxon>
        <taxon>Euteleostomi</taxon>
        <taxon>Actinopterygii</taxon>
        <taxon>Neopterygii</taxon>
        <taxon>Teleostei</taxon>
        <taxon>Neoteleostei</taxon>
        <taxon>Acanthomorphata</taxon>
        <taxon>Eupercaria</taxon>
        <taxon>Perciformes</taxon>
        <taxon>Notothenioidei</taxon>
        <taxon>Eleginopidae</taxon>
        <taxon>Eleginops</taxon>
    </lineage>
</organism>
<keyword evidence="16" id="KW-1185">Reference proteome</keyword>
<dbReference type="GO" id="GO:0008017">
    <property type="term" value="F:microtubule binding"/>
    <property type="evidence" value="ECO:0007669"/>
    <property type="project" value="InterPro"/>
</dbReference>
<accession>A0AAN7XTP1</accession>
<keyword evidence="6" id="KW-0963">Cytoplasm</keyword>
<reference evidence="15 16" key="2">
    <citation type="journal article" date="2023" name="Mol. Biol. Evol.">
        <title>Genomics of Secondarily Temperate Adaptation in the Only Non-Antarctic Icefish.</title>
        <authorList>
            <person name="Rivera-Colon A.G."/>
            <person name="Rayamajhi N."/>
            <person name="Minhas B.F."/>
            <person name="Madrigal G."/>
            <person name="Bilyk K.T."/>
            <person name="Yoon V."/>
            <person name="Hune M."/>
            <person name="Gregory S."/>
            <person name="Cheng C.H.C."/>
            <person name="Catchen J.M."/>
        </authorList>
    </citation>
    <scope>NUCLEOTIDE SEQUENCE [LARGE SCALE GENOMIC DNA]</scope>
    <source>
        <strain evidence="15">JMC-PN-2008</strain>
    </source>
</reference>
<evidence type="ECO:0000256" key="11">
    <source>
        <dbReference type="ARBA" id="ARBA00023212"/>
    </source>
</evidence>
<evidence type="ECO:0000313" key="16">
    <source>
        <dbReference type="Proteomes" id="UP001346869"/>
    </source>
</evidence>
<evidence type="ECO:0000256" key="10">
    <source>
        <dbReference type="ARBA" id="ARBA00023069"/>
    </source>
</evidence>
<comment type="caution">
    <text evidence="15">The sequence shown here is derived from an EMBL/GenBank/DDBJ whole genome shotgun (WGS) entry which is preliminary data.</text>
</comment>
<comment type="subunit">
    <text evidence="13">Homodimer. Interacts with HOOK1. Interacts with HOOK2. Interacts with HOOK3.</text>
</comment>
<reference evidence="15 16" key="1">
    <citation type="journal article" date="2023" name="Genes (Basel)">
        <title>Chromosome-Level Genome Assembly and Circadian Gene Repertoire of the Patagonia Blennie Eleginops maclovinus-The Closest Ancestral Proxy of Antarctic Cryonotothenioids.</title>
        <authorList>
            <person name="Cheng C.C."/>
            <person name="Rivera-Colon A.G."/>
            <person name="Minhas B.F."/>
            <person name="Wilson L."/>
            <person name="Rayamajhi N."/>
            <person name="Vargas-Chacoff L."/>
            <person name="Catchen J.M."/>
        </authorList>
    </citation>
    <scope>NUCLEOTIDE SEQUENCE [LARGE SCALE GENOMIC DNA]</scope>
    <source>
        <strain evidence="15">JMC-PN-2008</strain>
    </source>
</reference>
<name>A0AAN7XTP1_ELEMC</name>
<comment type="function">
    <text evidence="1">Microtubule-binding protein that localizes to the microtubular manchette of elongating spermatids.</text>
</comment>